<dbReference type="InterPro" id="IPR036047">
    <property type="entry name" value="F-box-like_dom_sf"/>
</dbReference>
<feature type="non-terminal residue" evidence="2">
    <location>
        <position position="1"/>
    </location>
</feature>
<dbReference type="Gramene" id="TVU33189">
    <property type="protein sequence ID" value="TVU33189"/>
    <property type="gene ID" value="EJB05_24977"/>
</dbReference>
<sequence length="373" mass="42418">MAESRNWASLPNDMVQCISDRLDDPLDFISFRAVCQPWREAITREAHGRFNPWILKSDRVGVDGKVLFHRMGSDKVLKLHVPALKGKRTRLAGFGAGHLIAIDVDDKLSAVLVNPLLPTAASTTLPRLPEWCVGGGVTYGFTTDPEMTPGDKDVFVVIYNWWPYPHALERMDVAMWRCGSDAGWATVPAERFWSRMPFLRRRLAEHGPMGLEVLEEDGVGNGAGMRWVPGLENAHLIEHDGMVRFLFREEDDWARFPSPQVTFALQDMIGGENWALVNLADVPELHDKIILQSSDSSCYVLPARDDDSVGPLSKNCIYFFSWQHLEEGRQEYCLCKWDFLEHVSTVVKQMPGVWDCAEARWFLPTLKHYCLHH</sequence>
<evidence type="ECO:0000313" key="3">
    <source>
        <dbReference type="Proteomes" id="UP000324897"/>
    </source>
</evidence>
<dbReference type="EMBL" id="RWGY01000011">
    <property type="protein sequence ID" value="TVU33189.1"/>
    <property type="molecule type" value="Genomic_DNA"/>
</dbReference>
<dbReference type="SUPFAM" id="SSF81383">
    <property type="entry name" value="F-box domain"/>
    <property type="match status" value="1"/>
</dbReference>
<accession>A0A5J9VAP1</accession>
<evidence type="ECO:0000313" key="2">
    <source>
        <dbReference type="EMBL" id="TVU33189.1"/>
    </source>
</evidence>
<feature type="domain" description="F-box" evidence="1">
    <location>
        <begin position="10"/>
        <end position="51"/>
    </location>
</feature>
<protein>
    <recommendedName>
        <fullName evidence="1">F-box domain-containing protein</fullName>
    </recommendedName>
</protein>
<comment type="caution">
    <text evidence="2">The sequence shown here is derived from an EMBL/GenBank/DDBJ whole genome shotgun (WGS) entry which is preliminary data.</text>
</comment>
<dbReference type="PANTHER" id="PTHR33165:SF76">
    <property type="entry name" value="OS01G0526550 PROTEIN"/>
    <property type="match status" value="1"/>
</dbReference>
<name>A0A5J9VAP1_9POAL</name>
<dbReference type="Proteomes" id="UP000324897">
    <property type="component" value="Chromosome 1"/>
</dbReference>
<proteinExistence type="predicted"/>
<gene>
    <name evidence="2" type="ORF">EJB05_24977</name>
</gene>
<dbReference type="Pfam" id="PF03478">
    <property type="entry name" value="Beta-prop_KIB1-4"/>
    <property type="match status" value="1"/>
</dbReference>
<dbReference type="SMART" id="SM00256">
    <property type="entry name" value="FBOX"/>
    <property type="match status" value="1"/>
</dbReference>
<dbReference type="InterPro" id="IPR005174">
    <property type="entry name" value="KIB1-4_b-propeller"/>
</dbReference>
<organism evidence="2 3">
    <name type="scientific">Eragrostis curvula</name>
    <name type="common">weeping love grass</name>
    <dbReference type="NCBI Taxonomy" id="38414"/>
    <lineage>
        <taxon>Eukaryota</taxon>
        <taxon>Viridiplantae</taxon>
        <taxon>Streptophyta</taxon>
        <taxon>Embryophyta</taxon>
        <taxon>Tracheophyta</taxon>
        <taxon>Spermatophyta</taxon>
        <taxon>Magnoliopsida</taxon>
        <taxon>Liliopsida</taxon>
        <taxon>Poales</taxon>
        <taxon>Poaceae</taxon>
        <taxon>PACMAD clade</taxon>
        <taxon>Chloridoideae</taxon>
        <taxon>Eragrostideae</taxon>
        <taxon>Eragrostidinae</taxon>
        <taxon>Eragrostis</taxon>
    </lineage>
</organism>
<evidence type="ECO:0000259" key="1">
    <source>
        <dbReference type="SMART" id="SM00256"/>
    </source>
</evidence>
<dbReference type="AlphaFoldDB" id="A0A5J9VAP1"/>
<dbReference type="InterPro" id="IPR001810">
    <property type="entry name" value="F-box_dom"/>
</dbReference>
<reference evidence="2 3" key="1">
    <citation type="journal article" date="2019" name="Sci. Rep.">
        <title>A high-quality genome of Eragrostis curvula grass provides insights into Poaceae evolution and supports new strategies to enhance forage quality.</title>
        <authorList>
            <person name="Carballo J."/>
            <person name="Santos B.A.C.M."/>
            <person name="Zappacosta D."/>
            <person name="Garbus I."/>
            <person name="Selva J.P."/>
            <person name="Gallo C.A."/>
            <person name="Diaz A."/>
            <person name="Albertini E."/>
            <person name="Caccamo M."/>
            <person name="Echenique V."/>
        </authorList>
    </citation>
    <scope>NUCLEOTIDE SEQUENCE [LARGE SCALE GENOMIC DNA]</scope>
    <source>
        <strain evidence="3">cv. Victoria</strain>
        <tissue evidence="2">Leaf</tissue>
    </source>
</reference>
<dbReference type="OrthoDB" id="619541at2759"/>
<keyword evidence="3" id="KW-1185">Reference proteome</keyword>
<dbReference type="Gene3D" id="1.20.1280.50">
    <property type="match status" value="1"/>
</dbReference>
<dbReference type="PANTHER" id="PTHR33165">
    <property type="entry name" value="F-BOX DOMAIN CONTAINING PROTEIN-LIKE-RELATED"/>
    <property type="match status" value="1"/>
</dbReference>